<dbReference type="InterPro" id="IPR020904">
    <property type="entry name" value="Sc_DH/Rdtase_CS"/>
</dbReference>
<dbReference type="Pfam" id="PF00106">
    <property type="entry name" value="adh_short"/>
    <property type="match status" value="1"/>
</dbReference>
<dbReference type="PANTHER" id="PTHR43115">
    <property type="entry name" value="DEHYDROGENASE/REDUCTASE SDR FAMILY MEMBER 11"/>
    <property type="match status" value="1"/>
</dbReference>
<dbReference type="FunFam" id="3.40.50.720:FF:000047">
    <property type="entry name" value="NADP-dependent L-serine/L-allo-threonine dehydrogenase"/>
    <property type="match status" value="1"/>
</dbReference>
<comment type="similarity">
    <text evidence="1 3">Belongs to the short-chain dehydrogenases/reductases (SDR) family.</text>
</comment>
<dbReference type="Proteomes" id="UP000051955">
    <property type="component" value="Unassembled WGS sequence"/>
</dbReference>
<evidence type="ECO:0000256" key="1">
    <source>
        <dbReference type="ARBA" id="ARBA00006484"/>
    </source>
</evidence>
<dbReference type="CDD" id="cd05233">
    <property type="entry name" value="SDR_c"/>
    <property type="match status" value="1"/>
</dbReference>
<accession>A0A0R1LJ97</accession>
<name>A0A0R1LJ97_9LACO</name>
<dbReference type="Gene3D" id="3.40.50.720">
    <property type="entry name" value="NAD(P)-binding Rossmann-like Domain"/>
    <property type="match status" value="1"/>
</dbReference>
<dbReference type="PROSITE" id="PS00061">
    <property type="entry name" value="ADH_SHORT"/>
    <property type="match status" value="1"/>
</dbReference>
<dbReference type="InterPro" id="IPR002347">
    <property type="entry name" value="SDR_fam"/>
</dbReference>
<gene>
    <name evidence="4" type="ORF">FD25_GL002377</name>
</gene>
<reference evidence="4 5" key="1">
    <citation type="journal article" date="2015" name="Genome Announc.">
        <title>Expanding the biotechnology potential of lactobacilli through comparative genomics of 213 strains and associated genera.</title>
        <authorList>
            <person name="Sun Z."/>
            <person name="Harris H.M."/>
            <person name="McCann A."/>
            <person name="Guo C."/>
            <person name="Argimon S."/>
            <person name="Zhang W."/>
            <person name="Yang X."/>
            <person name="Jeffery I.B."/>
            <person name="Cooney J.C."/>
            <person name="Kagawa T.F."/>
            <person name="Liu W."/>
            <person name="Song Y."/>
            <person name="Salvetti E."/>
            <person name="Wrobel A."/>
            <person name="Rasinkangas P."/>
            <person name="Parkhill J."/>
            <person name="Rea M.C."/>
            <person name="O'Sullivan O."/>
            <person name="Ritari J."/>
            <person name="Douillard F.P."/>
            <person name="Paul Ross R."/>
            <person name="Yang R."/>
            <person name="Briner A.E."/>
            <person name="Felis G.E."/>
            <person name="de Vos W.M."/>
            <person name="Barrangou R."/>
            <person name="Klaenhammer T.R."/>
            <person name="Caufield P.W."/>
            <person name="Cui Y."/>
            <person name="Zhang H."/>
            <person name="O'Toole P.W."/>
        </authorList>
    </citation>
    <scope>NUCLEOTIDE SEQUENCE [LARGE SCALE GENOMIC DNA]</scope>
    <source>
        <strain evidence="4 5">DSM 19394</strain>
    </source>
</reference>
<keyword evidence="5" id="KW-1185">Reference proteome</keyword>
<evidence type="ECO:0000313" key="4">
    <source>
        <dbReference type="EMBL" id="KRK95917.1"/>
    </source>
</evidence>
<comment type="caution">
    <text evidence="4">The sequence shown here is derived from an EMBL/GenBank/DDBJ whole genome shotgun (WGS) entry which is preliminary data.</text>
</comment>
<sequence>MDLSDKVIVIMGASSGMGAATSRLLAQDGAKLVLAARRLDRLQAIQAEFPDAPISIFQADVADYGQVKHVIDETIKQYGRIDVLDNNAGIMPGSPLVEGQRADWQAMIDVNIEGVLNGIAAALPYMVKQKSGHVIATASVGAHTVFPNYAVYSGTKYAVRAIMDGLRMEQAQNNIKTTIVSPGATETELIKYDSEAAAQQAHEAAQAFGTLQPEQIAQSVEFAIGTKANMSVSEILVRPTKQAD</sequence>
<dbReference type="OrthoDB" id="9775296at2"/>
<dbReference type="RefSeq" id="WP_057801129.1">
    <property type="nucleotide sequence ID" value="NZ_AZDV01000005.1"/>
</dbReference>
<organism evidence="4 5">
    <name type="scientific">Levilactobacillus acidifarinae DSM 19394 = JCM 15949</name>
    <dbReference type="NCBI Taxonomy" id="1423715"/>
    <lineage>
        <taxon>Bacteria</taxon>
        <taxon>Bacillati</taxon>
        <taxon>Bacillota</taxon>
        <taxon>Bacilli</taxon>
        <taxon>Lactobacillales</taxon>
        <taxon>Lactobacillaceae</taxon>
        <taxon>Levilactobacillus</taxon>
    </lineage>
</organism>
<protein>
    <submittedName>
        <fullName evidence="4">Oxidoreductase, short chain dehydrogenase reductase family protein</fullName>
    </submittedName>
</protein>
<dbReference type="AlphaFoldDB" id="A0A0R1LJ97"/>
<dbReference type="PRINTS" id="PR00081">
    <property type="entry name" value="GDHRDH"/>
</dbReference>
<proteinExistence type="inferred from homology"/>
<dbReference type="STRING" id="1423715.FD25_GL002377"/>
<dbReference type="GO" id="GO:0016616">
    <property type="term" value="F:oxidoreductase activity, acting on the CH-OH group of donors, NAD or NADP as acceptor"/>
    <property type="evidence" value="ECO:0007669"/>
    <property type="project" value="UniProtKB-ARBA"/>
</dbReference>
<evidence type="ECO:0000313" key="5">
    <source>
        <dbReference type="Proteomes" id="UP000051955"/>
    </source>
</evidence>
<dbReference type="PATRIC" id="fig|1423715.3.peg.2453"/>
<dbReference type="EMBL" id="AZDV01000005">
    <property type="protein sequence ID" value="KRK95917.1"/>
    <property type="molecule type" value="Genomic_DNA"/>
</dbReference>
<dbReference type="PANTHER" id="PTHR43115:SF4">
    <property type="entry name" value="DEHYDROGENASE_REDUCTASE SDR FAMILY MEMBER 11"/>
    <property type="match status" value="1"/>
</dbReference>
<dbReference type="SUPFAM" id="SSF51735">
    <property type="entry name" value="NAD(P)-binding Rossmann-fold domains"/>
    <property type="match status" value="1"/>
</dbReference>
<evidence type="ECO:0000256" key="3">
    <source>
        <dbReference type="RuleBase" id="RU000363"/>
    </source>
</evidence>
<keyword evidence="2" id="KW-0560">Oxidoreductase</keyword>
<dbReference type="InterPro" id="IPR036291">
    <property type="entry name" value="NAD(P)-bd_dom_sf"/>
</dbReference>
<evidence type="ECO:0000256" key="2">
    <source>
        <dbReference type="ARBA" id="ARBA00023002"/>
    </source>
</evidence>
<dbReference type="PRINTS" id="PR00080">
    <property type="entry name" value="SDRFAMILY"/>
</dbReference>